<evidence type="ECO:0000313" key="1">
    <source>
        <dbReference type="EMBL" id="CAH2031211.1"/>
    </source>
</evidence>
<keyword evidence="2" id="KW-1185">Reference proteome</keyword>
<organism evidence="1 2">
    <name type="scientific">Trichlorobacter ammonificans</name>
    <dbReference type="NCBI Taxonomy" id="2916410"/>
    <lineage>
        <taxon>Bacteria</taxon>
        <taxon>Pseudomonadati</taxon>
        <taxon>Thermodesulfobacteriota</taxon>
        <taxon>Desulfuromonadia</taxon>
        <taxon>Geobacterales</taxon>
        <taxon>Geobacteraceae</taxon>
        <taxon>Trichlorobacter</taxon>
    </lineage>
</organism>
<evidence type="ECO:0008006" key="3">
    <source>
        <dbReference type="Google" id="ProtNLM"/>
    </source>
</evidence>
<proteinExistence type="predicted"/>
<protein>
    <recommendedName>
        <fullName evidence="3">STAS domain-containing protein</fullName>
    </recommendedName>
</protein>
<name>A0ABN8HGS7_9BACT</name>
<evidence type="ECO:0000313" key="2">
    <source>
        <dbReference type="Proteomes" id="UP001295463"/>
    </source>
</evidence>
<dbReference type="EMBL" id="OW150024">
    <property type="protein sequence ID" value="CAH2031211.1"/>
    <property type="molecule type" value="Genomic_DNA"/>
</dbReference>
<dbReference type="RefSeq" id="WP_305732047.1">
    <property type="nucleotide sequence ID" value="NZ_OW150024.1"/>
</dbReference>
<gene>
    <name evidence="1" type="ORF">GEAMG1_1381</name>
</gene>
<accession>A0ABN8HGS7</accession>
<reference evidence="1 2" key="1">
    <citation type="submission" date="2022-03" db="EMBL/GenBank/DDBJ databases">
        <authorList>
            <person name="Koch H."/>
        </authorList>
    </citation>
    <scope>NUCLEOTIDE SEQUENCE [LARGE SCALE GENOMIC DNA]</scope>
    <source>
        <strain evidence="1 2">G1</strain>
    </source>
</reference>
<sequence>MPLRLDTDSTPPRLILEGVVSIEETDGLLEALTHHAGIGVDLSGCEHLHTAPLQLLKLRKVPVLAPPADNFWLRCLGVTAGPVACDETTAMEEDRPPDNDWGLFN</sequence>
<dbReference type="Proteomes" id="UP001295463">
    <property type="component" value="Chromosome"/>
</dbReference>